<accession>A0A7C1G4Z7</accession>
<dbReference type="GO" id="GO:0009360">
    <property type="term" value="C:DNA polymerase III complex"/>
    <property type="evidence" value="ECO:0007669"/>
    <property type="project" value="InterPro"/>
</dbReference>
<dbReference type="PIRSF" id="PIRSF000804">
    <property type="entry name" value="DNA_pol_III_b"/>
    <property type="match status" value="1"/>
</dbReference>
<dbReference type="NCBIfam" id="TIGR00663">
    <property type="entry name" value="dnan"/>
    <property type="match status" value="1"/>
</dbReference>
<evidence type="ECO:0000256" key="10">
    <source>
        <dbReference type="PIRNR" id="PIRNR000804"/>
    </source>
</evidence>
<evidence type="ECO:0000256" key="2">
    <source>
        <dbReference type="ARBA" id="ARBA00010752"/>
    </source>
</evidence>
<dbReference type="InterPro" id="IPR046938">
    <property type="entry name" value="DNA_clamp_sf"/>
</dbReference>
<protein>
    <recommendedName>
        <fullName evidence="3 10">Beta sliding clamp</fullName>
    </recommendedName>
</protein>
<dbReference type="GO" id="GO:0005737">
    <property type="term" value="C:cytoplasm"/>
    <property type="evidence" value="ECO:0007669"/>
    <property type="project" value="UniProtKB-SubCell"/>
</dbReference>
<dbReference type="PANTHER" id="PTHR30478:SF0">
    <property type="entry name" value="BETA SLIDING CLAMP"/>
    <property type="match status" value="1"/>
</dbReference>
<feature type="domain" description="DNA polymerase III beta sliding clamp N-terminal" evidence="11">
    <location>
        <begin position="1"/>
        <end position="119"/>
    </location>
</feature>
<dbReference type="InterPro" id="IPR001001">
    <property type="entry name" value="DNA_polIII_beta"/>
</dbReference>
<feature type="domain" description="DNA polymerase III beta sliding clamp central" evidence="12">
    <location>
        <begin position="131"/>
        <end position="247"/>
    </location>
</feature>
<sequence length="380" mass="40632">MQLRCQQAELERALHQVSRAVARRSTLPVLSNVLLVADEGTLRVTATNLEIALSVTLPADVLEPGQLSVRADVFSDFIGSLPRQEVTLTVSPGNTDLRVTCGTSKARIPGIPAEDFPTIARIGEQPPTATVSTEALREAIGQVVFAAATDDSRPVLAGVLLEFRGQELTLAAADGFRLSVRTLSLPQPAATDLAIIVPAKALGELARVVADGEEMVHLLVTPNRSQVLARSGRLEFLSRLIDGSFPEFRQIIPKQWRTRVTVDREAFLAAARRAKIFAQSNNEVVKLQFLPGDSELDPGSMVVSAQAADAGDTEDVLPARVDGPEATIAFNGRYLTDVLSVAKSTEIAIEMTSPNAAGVFRPVGDESFVHVVMPMVIGTA</sequence>
<dbReference type="SUPFAM" id="SSF55979">
    <property type="entry name" value="DNA clamp"/>
    <property type="match status" value="3"/>
</dbReference>
<comment type="caution">
    <text evidence="14">The sequence shown here is derived from an EMBL/GenBank/DDBJ whole genome shotgun (WGS) entry which is preliminary data.</text>
</comment>
<evidence type="ECO:0000256" key="8">
    <source>
        <dbReference type="ARBA" id="ARBA00022932"/>
    </source>
</evidence>
<evidence type="ECO:0000256" key="1">
    <source>
        <dbReference type="ARBA" id="ARBA00004496"/>
    </source>
</evidence>
<dbReference type="AlphaFoldDB" id="A0A7C1G4Z7"/>
<dbReference type="Gene3D" id="3.10.150.10">
    <property type="entry name" value="DNA Polymerase III, subunit A, domain 2"/>
    <property type="match status" value="1"/>
</dbReference>
<dbReference type="InterPro" id="IPR022637">
    <property type="entry name" value="DNA_polIII_beta_cen"/>
</dbReference>
<keyword evidence="8 10" id="KW-0239">DNA-directed DNA polymerase</keyword>
<evidence type="ECO:0000313" key="14">
    <source>
        <dbReference type="EMBL" id="HEF64895.1"/>
    </source>
</evidence>
<keyword evidence="5 10" id="KW-0808">Transferase</keyword>
<proteinExistence type="inferred from homology"/>
<comment type="similarity">
    <text evidence="2 10">Belongs to the beta sliding clamp family.</text>
</comment>
<dbReference type="Gene3D" id="3.70.10.10">
    <property type="match status" value="1"/>
</dbReference>
<dbReference type="Pfam" id="PF02768">
    <property type="entry name" value="DNA_pol3_beta_3"/>
    <property type="match status" value="1"/>
</dbReference>
<dbReference type="Pfam" id="PF00712">
    <property type="entry name" value="DNA_pol3_beta"/>
    <property type="match status" value="1"/>
</dbReference>
<evidence type="ECO:0000256" key="9">
    <source>
        <dbReference type="ARBA" id="ARBA00023125"/>
    </source>
</evidence>
<keyword evidence="7 10" id="KW-0235">DNA replication</keyword>
<evidence type="ECO:0000259" key="11">
    <source>
        <dbReference type="Pfam" id="PF00712"/>
    </source>
</evidence>
<keyword evidence="9" id="KW-0238">DNA-binding</keyword>
<dbReference type="PANTHER" id="PTHR30478">
    <property type="entry name" value="DNA POLYMERASE III SUBUNIT BETA"/>
    <property type="match status" value="1"/>
</dbReference>
<evidence type="ECO:0000256" key="6">
    <source>
        <dbReference type="ARBA" id="ARBA00022695"/>
    </source>
</evidence>
<organism evidence="14">
    <name type="scientific">Thermomicrobium roseum</name>
    <dbReference type="NCBI Taxonomy" id="500"/>
    <lineage>
        <taxon>Bacteria</taxon>
        <taxon>Pseudomonadati</taxon>
        <taxon>Thermomicrobiota</taxon>
        <taxon>Thermomicrobia</taxon>
        <taxon>Thermomicrobiales</taxon>
        <taxon>Thermomicrobiaceae</taxon>
        <taxon>Thermomicrobium</taxon>
    </lineage>
</organism>
<keyword evidence="6 10" id="KW-0548">Nucleotidyltransferase</keyword>
<dbReference type="Pfam" id="PF02767">
    <property type="entry name" value="DNA_pol3_beta_2"/>
    <property type="match status" value="1"/>
</dbReference>
<evidence type="ECO:0000256" key="4">
    <source>
        <dbReference type="ARBA" id="ARBA00022490"/>
    </source>
</evidence>
<evidence type="ECO:0000259" key="13">
    <source>
        <dbReference type="Pfam" id="PF02768"/>
    </source>
</evidence>
<comment type="subunit">
    <text evidence="10">Forms a ring-shaped head-to-tail homodimer around DNA.</text>
</comment>
<dbReference type="InterPro" id="IPR022634">
    <property type="entry name" value="DNA_polIII_beta_N"/>
</dbReference>
<gene>
    <name evidence="14" type="primary">dnaN</name>
    <name evidence="14" type="ORF">ENP47_04775</name>
</gene>
<dbReference type="CDD" id="cd00140">
    <property type="entry name" value="beta_clamp"/>
    <property type="match status" value="1"/>
</dbReference>
<evidence type="ECO:0000259" key="12">
    <source>
        <dbReference type="Pfam" id="PF02767"/>
    </source>
</evidence>
<keyword evidence="4 10" id="KW-0963">Cytoplasm</keyword>
<dbReference type="GO" id="GO:0006271">
    <property type="term" value="P:DNA strand elongation involved in DNA replication"/>
    <property type="evidence" value="ECO:0007669"/>
    <property type="project" value="TreeGrafter"/>
</dbReference>
<reference evidence="14" key="1">
    <citation type="journal article" date="2020" name="mSystems">
        <title>Genome- and Community-Level Interaction Insights into Carbon Utilization and Element Cycling Functions of Hydrothermarchaeota in Hydrothermal Sediment.</title>
        <authorList>
            <person name="Zhou Z."/>
            <person name="Liu Y."/>
            <person name="Xu W."/>
            <person name="Pan J."/>
            <person name="Luo Z.H."/>
            <person name="Li M."/>
        </authorList>
    </citation>
    <scope>NUCLEOTIDE SEQUENCE [LARGE SCALE GENOMIC DNA]</scope>
    <source>
        <strain evidence="14">SpSt-222</strain>
    </source>
</reference>
<evidence type="ECO:0000256" key="3">
    <source>
        <dbReference type="ARBA" id="ARBA00021035"/>
    </source>
</evidence>
<dbReference type="InterPro" id="IPR022635">
    <property type="entry name" value="DNA_polIII_beta_C"/>
</dbReference>
<dbReference type="GO" id="GO:0003887">
    <property type="term" value="F:DNA-directed DNA polymerase activity"/>
    <property type="evidence" value="ECO:0007669"/>
    <property type="project" value="UniProtKB-UniRule"/>
</dbReference>
<evidence type="ECO:0000256" key="5">
    <source>
        <dbReference type="ARBA" id="ARBA00022679"/>
    </source>
</evidence>
<comment type="subcellular location">
    <subcellularLocation>
        <location evidence="1 10">Cytoplasm</location>
    </subcellularLocation>
</comment>
<feature type="domain" description="DNA polymerase III beta sliding clamp C-terminal" evidence="13">
    <location>
        <begin position="249"/>
        <end position="375"/>
    </location>
</feature>
<name>A0A7C1G4Z7_THERO</name>
<dbReference type="GO" id="GO:0008408">
    <property type="term" value="F:3'-5' exonuclease activity"/>
    <property type="evidence" value="ECO:0007669"/>
    <property type="project" value="InterPro"/>
</dbReference>
<comment type="function">
    <text evidence="10">Confers DNA tethering and processivity to DNA polymerases and other proteins. Acts as a clamp, forming a ring around DNA (a reaction catalyzed by the clamp-loading complex) which diffuses in an ATP-independent manner freely and bidirectionally along dsDNA. Initially characterized for its ability to contact the catalytic subunit of DNA polymerase III (Pol III), a complex, multichain enzyme responsible for most of the replicative synthesis in bacteria; Pol III exhibits 3'-5' exonuclease proofreading activity. The beta chain is required for initiation of replication as well as for processivity of DNA replication.</text>
</comment>
<dbReference type="GO" id="GO:0003677">
    <property type="term" value="F:DNA binding"/>
    <property type="evidence" value="ECO:0007669"/>
    <property type="project" value="UniProtKB-UniRule"/>
</dbReference>
<dbReference type="SMART" id="SM00480">
    <property type="entry name" value="POL3Bc"/>
    <property type="match status" value="1"/>
</dbReference>
<evidence type="ECO:0000256" key="7">
    <source>
        <dbReference type="ARBA" id="ARBA00022705"/>
    </source>
</evidence>
<dbReference type="EMBL" id="DSJL01000009">
    <property type="protein sequence ID" value="HEF64895.1"/>
    <property type="molecule type" value="Genomic_DNA"/>
</dbReference>